<feature type="domain" description="Urate oxidase N-terminal" evidence="2">
    <location>
        <begin position="120"/>
        <end position="188"/>
    </location>
</feature>
<dbReference type="RefSeq" id="WP_246507636.1">
    <property type="nucleotide sequence ID" value="NZ_CAJNBJ010000016.1"/>
</dbReference>
<reference evidence="3 4" key="1">
    <citation type="submission" date="2021-02" db="EMBL/GenBank/DDBJ databases">
        <authorList>
            <person name="Han P."/>
        </authorList>
    </citation>
    <scope>NUCLEOTIDE SEQUENCE [LARGE SCALE GENOMIC DNA]</scope>
    <source>
        <strain evidence="3">Candidatus Nitrospira sp. ZN2</strain>
    </source>
</reference>
<comment type="caution">
    <text evidence="3">The sequence shown here is derived from an EMBL/GenBank/DDBJ whole genome shotgun (WGS) entry which is preliminary data.</text>
</comment>
<feature type="transmembrane region" description="Helical" evidence="1">
    <location>
        <begin position="118"/>
        <end position="139"/>
    </location>
</feature>
<organism evidence="3 4">
    <name type="scientific">Nitrospira defluvii</name>
    <dbReference type="NCBI Taxonomy" id="330214"/>
    <lineage>
        <taxon>Bacteria</taxon>
        <taxon>Pseudomonadati</taxon>
        <taxon>Nitrospirota</taxon>
        <taxon>Nitrospiria</taxon>
        <taxon>Nitrospirales</taxon>
        <taxon>Nitrospiraceae</taxon>
        <taxon>Nitrospira</taxon>
    </lineage>
</organism>
<dbReference type="Proteomes" id="UP000675880">
    <property type="component" value="Unassembled WGS sequence"/>
</dbReference>
<proteinExistence type="predicted"/>
<feature type="transmembrane region" description="Helical" evidence="1">
    <location>
        <begin position="45"/>
        <end position="69"/>
    </location>
</feature>
<keyword evidence="1" id="KW-1133">Transmembrane helix</keyword>
<dbReference type="Pfam" id="PF06181">
    <property type="entry name" value="Urate_ox_N"/>
    <property type="match status" value="1"/>
</dbReference>
<keyword evidence="1" id="KW-0812">Transmembrane</keyword>
<evidence type="ECO:0000313" key="3">
    <source>
        <dbReference type="EMBL" id="CAE6754093.1"/>
    </source>
</evidence>
<sequence length="195" mass="20711">MKFLEDPYQTLGAGFALAVGLIVVYLGMAGVGVGEADWFGLVIRWVHFLAGITWIGLLYFFNLINAGFLKSLDGPTKNIVIPKLMPAALNWFRHGATVTVLAGIVLYGYLYAKGGTGAMALGIGGLLGIIMMGNVHGVIWPNQKKVIAAVAAAAQGTPAPPEMAQWGKTALYASRINFLLSIPMLFFMGAGSHLK</sequence>
<evidence type="ECO:0000313" key="4">
    <source>
        <dbReference type="Proteomes" id="UP000675880"/>
    </source>
</evidence>
<dbReference type="InterPro" id="IPR010389">
    <property type="entry name" value="Urate_ox_N"/>
</dbReference>
<accession>A0ABN7LJT2</accession>
<feature type="transmembrane region" description="Helical" evidence="1">
    <location>
        <begin position="12"/>
        <end position="33"/>
    </location>
</feature>
<protein>
    <submittedName>
        <fullName evidence="3">Urate_ox_N domain-containing protein</fullName>
    </submittedName>
</protein>
<evidence type="ECO:0000256" key="1">
    <source>
        <dbReference type="SAM" id="Phobius"/>
    </source>
</evidence>
<name>A0ABN7LJT2_9BACT</name>
<keyword evidence="1" id="KW-0472">Membrane</keyword>
<evidence type="ECO:0000259" key="2">
    <source>
        <dbReference type="Pfam" id="PF06181"/>
    </source>
</evidence>
<feature type="transmembrane region" description="Helical" evidence="1">
    <location>
        <begin position="176"/>
        <end position="194"/>
    </location>
</feature>
<dbReference type="EMBL" id="CAJNBJ010000016">
    <property type="protein sequence ID" value="CAE6754093.1"/>
    <property type="molecule type" value="Genomic_DNA"/>
</dbReference>
<keyword evidence="4" id="KW-1185">Reference proteome</keyword>
<gene>
    <name evidence="3" type="ORF">NSPZN2_30316</name>
</gene>
<feature type="transmembrane region" description="Helical" evidence="1">
    <location>
        <begin position="90"/>
        <end position="112"/>
    </location>
</feature>